<dbReference type="Proteomes" id="UP001234178">
    <property type="component" value="Unassembled WGS sequence"/>
</dbReference>
<protein>
    <submittedName>
        <fullName evidence="2">Uncharacterized protein</fullName>
    </submittedName>
</protein>
<sequence>MPNRVFLRSMDILDPIEQYNMLRCAFSTNVKISFVSKLSAAAAASYGENTFFAFKIEFYPSKSHRLNKLKQERFSRRMERELANQKKNEIGVEMPVNTDNNLSYNNCILEDSSNLVDGDRDQVQVIIAELRQQLEIVTEEKNQLLVENHKLMEQTDQLAASLSCLNVELHNMKTEKAEQPKCAVETHRMSYISFKYDPCRSLIAHNLLTQPLLTMKLVDKVYFTRPK</sequence>
<feature type="coiled-coil region" evidence="1">
    <location>
        <begin position="120"/>
        <end position="154"/>
    </location>
</feature>
<comment type="caution">
    <text evidence="2">The sequence shown here is derived from an EMBL/GenBank/DDBJ whole genome shotgun (WGS) entry which is preliminary data.</text>
</comment>
<keyword evidence="1" id="KW-0175">Coiled coil</keyword>
<proteinExistence type="predicted"/>
<name>A0ABQ9YYE5_9CRUS</name>
<evidence type="ECO:0000313" key="2">
    <source>
        <dbReference type="EMBL" id="KAK4005670.1"/>
    </source>
</evidence>
<gene>
    <name evidence="2" type="ORF">OUZ56_010713</name>
</gene>
<keyword evidence="3" id="KW-1185">Reference proteome</keyword>
<reference evidence="2 3" key="1">
    <citation type="journal article" date="2023" name="Nucleic Acids Res.">
        <title>The hologenome of Daphnia magna reveals possible DNA methylation and microbiome-mediated evolution of the host genome.</title>
        <authorList>
            <person name="Chaturvedi A."/>
            <person name="Li X."/>
            <person name="Dhandapani V."/>
            <person name="Marshall H."/>
            <person name="Kissane S."/>
            <person name="Cuenca-Cambronero M."/>
            <person name="Asole G."/>
            <person name="Calvet F."/>
            <person name="Ruiz-Romero M."/>
            <person name="Marangio P."/>
            <person name="Guigo R."/>
            <person name="Rago D."/>
            <person name="Mirbahai L."/>
            <person name="Eastwood N."/>
            <person name="Colbourne J.K."/>
            <person name="Zhou J."/>
            <person name="Mallon E."/>
            <person name="Orsini L."/>
        </authorList>
    </citation>
    <scope>NUCLEOTIDE SEQUENCE [LARGE SCALE GENOMIC DNA]</scope>
    <source>
        <strain evidence="2">LRV0_1</strain>
    </source>
</reference>
<dbReference type="EMBL" id="JAOYFB010000002">
    <property type="protein sequence ID" value="KAK4005670.1"/>
    <property type="molecule type" value="Genomic_DNA"/>
</dbReference>
<evidence type="ECO:0000256" key="1">
    <source>
        <dbReference type="SAM" id="Coils"/>
    </source>
</evidence>
<organism evidence="2 3">
    <name type="scientific">Daphnia magna</name>
    <dbReference type="NCBI Taxonomy" id="35525"/>
    <lineage>
        <taxon>Eukaryota</taxon>
        <taxon>Metazoa</taxon>
        <taxon>Ecdysozoa</taxon>
        <taxon>Arthropoda</taxon>
        <taxon>Crustacea</taxon>
        <taxon>Branchiopoda</taxon>
        <taxon>Diplostraca</taxon>
        <taxon>Cladocera</taxon>
        <taxon>Anomopoda</taxon>
        <taxon>Daphniidae</taxon>
        <taxon>Daphnia</taxon>
    </lineage>
</organism>
<evidence type="ECO:0000313" key="3">
    <source>
        <dbReference type="Proteomes" id="UP001234178"/>
    </source>
</evidence>
<accession>A0ABQ9YYE5</accession>